<keyword evidence="2" id="KW-0326">Glycosidase</keyword>
<dbReference type="GO" id="GO:0016798">
    <property type="term" value="F:hydrolase activity, acting on glycosyl bonds"/>
    <property type="evidence" value="ECO:0007669"/>
    <property type="project" value="UniProtKB-KW"/>
</dbReference>
<keyword evidence="3" id="KW-1185">Reference proteome</keyword>
<dbReference type="PROSITE" id="PS51257">
    <property type="entry name" value="PROKAR_LIPOPROTEIN"/>
    <property type="match status" value="1"/>
</dbReference>
<sequence length="386" mass="43370">MKLYRIIPLAAFCCLLTSCFKDEPLNAECDIEEIAVHAAKPSETFFYLSDTLRPVLSNERNIVFNVRRKAEVGSYALTFKLTPGAVVQPANGSMQDFLKGNVTYTVTSEDGCWHRTYTIGFRPTLRTVNDTLHYDFENYYLQPEYKKFYMWHNELADGKWGNDWASGNPGFMLAAYQDPPENYPTIPEKDGYDGAAVCLTTRSTGSLGALFKKPIAAGNLFLGVFNVSESLTNPLKATYFGILLDKQPMKITGYYKYTPGQNFTGPDNKTIEGRTDQASIYGVFYRNRNDAGEAVYLDGSNVKTSPLIAGLADLKEIKPTTEWTPFEIEFQYTSDVDYDLLQNGGYNFTLVFSSSKDGDKFEGAVGSQLMIDKVRVICKEENKDDR</sequence>
<dbReference type="Gene3D" id="2.60.40.2340">
    <property type="match status" value="1"/>
</dbReference>
<name>A0A0S2KMC9_9BACT</name>
<evidence type="ECO:0000313" key="3">
    <source>
        <dbReference type="Proteomes" id="UP000056252"/>
    </source>
</evidence>
<dbReference type="InterPro" id="IPR025112">
    <property type="entry name" value="PCMD"/>
</dbReference>
<keyword evidence="2" id="KW-0119">Carbohydrate metabolism</keyword>
<dbReference type="EMBL" id="CP013195">
    <property type="protein sequence ID" value="ALO49437.1"/>
    <property type="molecule type" value="Genomic_DNA"/>
</dbReference>
<dbReference type="InterPro" id="IPR038653">
    <property type="entry name" value="Put_CMD_sf"/>
</dbReference>
<dbReference type="RefSeq" id="WP_025065200.1">
    <property type="nucleotide sequence ID" value="NZ_CP013195.1"/>
</dbReference>
<dbReference type="Gene3D" id="2.60.120.890">
    <property type="entry name" value="BT2081, beta-jelly-roll domain"/>
    <property type="match status" value="1"/>
</dbReference>
<organism evidence="2 3">
    <name type="scientific">Hoylesella enoeca</name>
    <dbReference type="NCBI Taxonomy" id="76123"/>
    <lineage>
        <taxon>Bacteria</taxon>
        <taxon>Pseudomonadati</taxon>
        <taxon>Bacteroidota</taxon>
        <taxon>Bacteroidia</taxon>
        <taxon>Bacteroidales</taxon>
        <taxon>Prevotellaceae</taxon>
        <taxon>Hoylesella</taxon>
    </lineage>
</organism>
<dbReference type="GO" id="GO:0045493">
    <property type="term" value="P:xylan catabolic process"/>
    <property type="evidence" value="ECO:0007669"/>
    <property type="project" value="UniProtKB-KW"/>
</dbReference>
<protein>
    <submittedName>
        <fullName evidence="2">Glycoside hydrolase xylanase</fullName>
    </submittedName>
</protein>
<keyword evidence="2" id="KW-0858">Xylan degradation</keyword>
<dbReference type="AlphaFoldDB" id="A0A0S2KMC9"/>
<proteinExistence type="predicted"/>
<evidence type="ECO:0000259" key="1">
    <source>
        <dbReference type="Pfam" id="PF13201"/>
    </source>
</evidence>
<dbReference type="eggNOG" id="ENOG502Z913">
    <property type="taxonomic scope" value="Bacteria"/>
</dbReference>
<keyword evidence="2" id="KW-0378">Hydrolase</keyword>
<dbReference type="Pfam" id="PF13201">
    <property type="entry name" value="PCMD"/>
    <property type="match status" value="1"/>
</dbReference>
<feature type="domain" description="Putative carbohydrate metabolism" evidence="1">
    <location>
        <begin position="135"/>
        <end position="377"/>
    </location>
</feature>
<gene>
    <name evidence="2" type="ORF">AS203_10310</name>
</gene>
<dbReference type="KEGG" id="peo:AS203_10310"/>
<keyword evidence="2" id="KW-0624">Polysaccharide degradation</keyword>
<reference evidence="3" key="1">
    <citation type="submission" date="2015-11" db="EMBL/GenBank/DDBJ databases">
        <authorList>
            <person name="Holder M.E."/>
            <person name="Ajami N.J."/>
            <person name="Petrosino J.F."/>
        </authorList>
    </citation>
    <scope>NUCLEOTIDE SEQUENCE [LARGE SCALE GENOMIC DNA]</scope>
    <source>
        <strain evidence="3">F0113</strain>
    </source>
</reference>
<accession>A0A0S2KMC9</accession>
<dbReference type="OrthoDB" id="713122at2"/>
<dbReference type="STRING" id="76123.AS203_10310"/>
<evidence type="ECO:0000313" key="2">
    <source>
        <dbReference type="EMBL" id="ALO49437.1"/>
    </source>
</evidence>
<dbReference type="Proteomes" id="UP000056252">
    <property type="component" value="Chromosome"/>
</dbReference>